<protein>
    <submittedName>
        <fullName evidence="5">ABC transporter ATP-binding protein</fullName>
    </submittedName>
</protein>
<dbReference type="InterPro" id="IPR051120">
    <property type="entry name" value="ABC_AA/LPS_Transport"/>
</dbReference>
<dbReference type="Gene3D" id="3.40.50.300">
    <property type="entry name" value="P-loop containing nucleotide triphosphate hydrolases"/>
    <property type="match status" value="1"/>
</dbReference>
<dbReference type="EMBL" id="JBHSNO010000001">
    <property type="protein sequence ID" value="MFC5587784.1"/>
    <property type="molecule type" value="Genomic_DNA"/>
</dbReference>
<dbReference type="InterPro" id="IPR017871">
    <property type="entry name" value="ABC_transporter-like_CS"/>
</dbReference>
<comment type="caution">
    <text evidence="5">The sequence shown here is derived from an EMBL/GenBank/DDBJ whole genome shotgun (WGS) entry which is preliminary data.</text>
</comment>
<sequence length="251" mass="28014">MSLLKIKGLNKSFKANHVLRGASLDLSAGDRHVIIGPNGAGKTTFVNCIYGTIPLDTGEVILEDQPIHTMPSYKRVGLGIGRTFQKNNLFENLTVANNVYLALLSTKKYSMKAFKPLMLYEDVLEECDAFLEEWKLADRKDKKVNELSYGEQRVMEIILSLCSKPKILLLDEPTSGMSPSETSKTIELIKKIPRSVSILMIEHDMDVVFSTANKITVLHHGETIMSDEPEKIRGDKMIQEIYFGGGARAHA</sequence>
<dbReference type="CDD" id="cd03219">
    <property type="entry name" value="ABC_Mj1267_LivG_branched"/>
    <property type="match status" value="1"/>
</dbReference>
<evidence type="ECO:0000259" key="4">
    <source>
        <dbReference type="PROSITE" id="PS50893"/>
    </source>
</evidence>
<keyword evidence="6" id="KW-1185">Reference proteome</keyword>
<proteinExistence type="predicted"/>
<dbReference type="RefSeq" id="WP_381430254.1">
    <property type="nucleotide sequence ID" value="NZ_JBHSNO010000001.1"/>
</dbReference>
<evidence type="ECO:0000256" key="2">
    <source>
        <dbReference type="ARBA" id="ARBA00022741"/>
    </source>
</evidence>
<dbReference type="SUPFAM" id="SSF52540">
    <property type="entry name" value="P-loop containing nucleoside triphosphate hydrolases"/>
    <property type="match status" value="1"/>
</dbReference>
<evidence type="ECO:0000256" key="1">
    <source>
        <dbReference type="ARBA" id="ARBA00022448"/>
    </source>
</evidence>
<keyword evidence="3 5" id="KW-0067">ATP-binding</keyword>
<evidence type="ECO:0000313" key="5">
    <source>
        <dbReference type="EMBL" id="MFC5587784.1"/>
    </source>
</evidence>
<gene>
    <name evidence="5" type="ORF">ACFPRA_02535</name>
</gene>
<dbReference type="PANTHER" id="PTHR45772:SF7">
    <property type="entry name" value="AMINO ACID ABC TRANSPORTER ATP-BINDING PROTEIN"/>
    <property type="match status" value="1"/>
</dbReference>
<dbReference type="PROSITE" id="PS50893">
    <property type="entry name" value="ABC_TRANSPORTER_2"/>
    <property type="match status" value="1"/>
</dbReference>
<dbReference type="Proteomes" id="UP001596109">
    <property type="component" value="Unassembled WGS sequence"/>
</dbReference>
<reference evidence="6" key="1">
    <citation type="journal article" date="2019" name="Int. J. Syst. Evol. Microbiol.">
        <title>The Global Catalogue of Microorganisms (GCM) 10K type strain sequencing project: providing services to taxonomists for standard genome sequencing and annotation.</title>
        <authorList>
            <consortium name="The Broad Institute Genomics Platform"/>
            <consortium name="The Broad Institute Genome Sequencing Center for Infectious Disease"/>
            <person name="Wu L."/>
            <person name="Ma J."/>
        </authorList>
    </citation>
    <scope>NUCLEOTIDE SEQUENCE [LARGE SCALE GENOMIC DNA]</scope>
    <source>
        <strain evidence="6">CGMCC 4.1434</strain>
    </source>
</reference>
<keyword evidence="2" id="KW-0547">Nucleotide-binding</keyword>
<dbReference type="PROSITE" id="PS00211">
    <property type="entry name" value="ABC_TRANSPORTER_1"/>
    <property type="match status" value="1"/>
</dbReference>
<dbReference type="InterPro" id="IPR027417">
    <property type="entry name" value="P-loop_NTPase"/>
</dbReference>
<dbReference type="SMART" id="SM00382">
    <property type="entry name" value="AAA"/>
    <property type="match status" value="1"/>
</dbReference>
<dbReference type="PANTHER" id="PTHR45772">
    <property type="entry name" value="CONSERVED COMPONENT OF ABC TRANSPORTER FOR NATURAL AMINO ACIDS-RELATED"/>
    <property type="match status" value="1"/>
</dbReference>
<feature type="domain" description="ABC transporter" evidence="4">
    <location>
        <begin position="4"/>
        <end position="245"/>
    </location>
</feature>
<dbReference type="InterPro" id="IPR003439">
    <property type="entry name" value="ABC_transporter-like_ATP-bd"/>
</dbReference>
<accession>A0ABW0TFW9</accession>
<dbReference type="InterPro" id="IPR003593">
    <property type="entry name" value="AAA+_ATPase"/>
</dbReference>
<organism evidence="5 6">
    <name type="scientific">Sporosarcina soli</name>
    <dbReference type="NCBI Taxonomy" id="334736"/>
    <lineage>
        <taxon>Bacteria</taxon>
        <taxon>Bacillati</taxon>
        <taxon>Bacillota</taxon>
        <taxon>Bacilli</taxon>
        <taxon>Bacillales</taxon>
        <taxon>Caryophanaceae</taxon>
        <taxon>Sporosarcina</taxon>
    </lineage>
</organism>
<keyword evidence="1" id="KW-0813">Transport</keyword>
<name>A0ABW0TFW9_9BACL</name>
<dbReference type="GO" id="GO:0005524">
    <property type="term" value="F:ATP binding"/>
    <property type="evidence" value="ECO:0007669"/>
    <property type="project" value="UniProtKB-KW"/>
</dbReference>
<evidence type="ECO:0000256" key="3">
    <source>
        <dbReference type="ARBA" id="ARBA00022840"/>
    </source>
</evidence>
<evidence type="ECO:0000313" key="6">
    <source>
        <dbReference type="Proteomes" id="UP001596109"/>
    </source>
</evidence>
<dbReference type="Pfam" id="PF00005">
    <property type="entry name" value="ABC_tran"/>
    <property type="match status" value="1"/>
</dbReference>